<feature type="active site" description="Nucleophile" evidence="12">
    <location>
        <position position="145"/>
    </location>
</feature>
<feature type="signal peptide" evidence="15">
    <location>
        <begin position="1"/>
        <end position="15"/>
    </location>
</feature>
<dbReference type="KEGG" id="pno:SNOG_16132"/>
<name>A0A7U2I859_PHANO</name>
<evidence type="ECO:0000256" key="5">
    <source>
        <dbReference type="ARBA" id="ARBA00022525"/>
    </source>
</evidence>
<dbReference type="InterPro" id="IPR011150">
    <property type="entry name" value="Cutinase_monf"/>
</dbReference>
<dbReference type="PROSITE" id="PS00155">
    <property type="entry name" value="CUTINASE_1"/>
    <property type="match status" value="1"/>
</dbReference>
<evidence type="ECO:0000256" key="10">
    <source>
        <dbReference type="ARBA" id="ARBA00057514"/>
    </source>
</evidence>
<reference evidence="17" key="1">
    <citation type="journal article" date="2021" name="BMC Genomics">
        <title>Chromosome-level genome assembly and manually-curated proteome of model necrotroph Parastagonospora nodorum Sn15 reveals a genome-wide trove of candidate effector homologs, and redundancy of virulence-related functions within an accessory chromosome.</title>
        <authorList>
            <person name="Bertazzoni S."/>
            <person name="Jones D.A.B."/>
            <person name="Phan H.T."/>
            <person name="Tan K.-C."/>
            <person name="Hane J.K."/>
        </authorList>
    </citation>
    <scope>NUCLEOTIDE SEQUENCE [LARGE SCALE GENOMIC DNA]</scope>
    <source>
        <strain evidence="17">SN15 / ATCC MYA-4574 / FGSC 10173)</strain>
    </source>
</reference>
<keyword evidence="7 14" id="KW-0378">Hydrolase</keyword>
<dbReference type="SMART" id="SM01110">
    <property type="entry name" value="Cutinase"/>
    <property type="match status" value="1"/>
</dbReference>
<keyword evidence="5 14" id="KW-0964">Secreted</keyword>
<keyword evidence="6 15" id="KW-0732">Signal</keyword>
<evidence type="ECO:0000256" key="8">
    <source>
        <dbReference type="ARBA" id="ARBA00023157"/>
    </source>
</evidence>
<dbReference type="PRINTS" id="PR00129">
    <property type="entry name" value="CUTINASE"/>
</dbReference>
<protein>
    <recommendedName>
        <fullName evidence="11 14">Cutinase</fullName>
        <ecNumber evidence="3 14">3.1.1.74</ecNumber>
    </recommendedName>
</protein>
<comment type="subcellular location">
    <subcellularLocation>
        <location evidence="1 14">Secreted</location>
    </subcellularLocation>
</comment>
<evidence type="ECO:0000256" key="13">
    <source>
        <dbReference type="PIRSR" id="PIRSR611150-2"/>
    </source>
</evidence>
<evidence type="ECO:0000256" key="3">
    <source>
        <dbReference type="ARBA" id="ARBA00013095"/>
    </source>
</evidence>
<evidence type="ECO:0000256" key="9">
    <source>
        <dbReference type="ARBA" id="ARBA00034045"/>
    </source>
</evidence>
<feature type="active site" evidence="12">
    <location>
        <position position="200"/>
    </location>
</feature>
<evidence type="ECO:0000313" key="16">
    <source>
        <dbReference type="EMBL" id="QRD04342.1"/>
    </source>
</evidence>
<accession>A0A7U2I859</accession>
<dbReference type="GO" id="GO:0050525">
    <property type="term" value="F:cutinase activity"/>
    <property type="evidence" value="ECO:0007669"/>
    <property type="project" value="UniProtKB-UniRule"/>
</dbReference>
<dbReference type="VEuPathDB" id="FungiDB:JI435_161320"/>
<evidence type="ECO:0000256" key="2">
    <source>
        <dbReference type="ARBA" id="ARBA00007534"/>
    </source>
</evidence>
<evidence type="ECO:0000256" key="4">
    <source>
        <dbReference type="ARBA" id="ARBA00022487"/>
    </source>
</evidence>
<dbReference type="PANTHER" id="PTHR48250">
    <property type="entry name" value="CUTINASE 2-RELATED"/>
    <property type="match status" value="1"/>
</dbReference>
<dbReference type="OrthoDB" id="3225429at2759"/>
<feature type="disulfide bond" evidence="13">
    <location>
        <begin position="196"/>
        <end position="203"/>
    </location>
</feature>
<gene>
    <name evidence="16" type="ORF">JI435_161320</name>
</gene>
<feature type="chain" id="PRO_5034426989" description="Cutinase" evidence="15">
    <location>
        <begin position="16"/>
        <end position="234"/>
    </location>
</feature>
<dbReference type="Proteomes" id="UP000663193">
    <property type="component" value="Chromosome 17"/>
</dbReference>
<dbReference type="PROSITE" id="PS00931">
    <property type="entry name" value="CUTINASE_2"/>
    <property type="match status" value="1"/>
</dbReference>
<keyword evidence="8 13" id="KW-1015">Disulfide bond</keyword>
<feature type="disulfide bond" evidence="13">
    <location>
        <begin position="56"/>
        <end position="134"/>
    </location>
</feature>
<feature type="active site" description="Proton donor/acceptor" evidence="12">
    <location>
        <position position="213"/>
    </location>
</feature>
<evidence type="ECO:0000313" key="17">
    <source>
        <dbReference type="Proteomes" id="UP000663193"/>
    </source>
</evidence>
<proteinExistence type="inferred from homology"/>
<dbReference type="RefSeq" id="XP_001806259.1">
    <property type="nucleotide sequence ID" value="XM_001806207.1"/>
</dbReference>
<dbReference type="OMA" id="FFGFTRN"/>
<evidence type="ECO:0000256" key="1">
    <source>
        <dbReference type="ARBA" id="ARBA00004613"/>
    </source>
</evidence>
<dbReference type="EMBL" id="CP069039">
    <property type="protein sequence ID" value="QRD04342.1"/>
    <property type="molecule type" value="Genomic_DNA"/>
</dbReference>
<evidence type="ECO:0000256" key="7">
    <source>
        <dbReference type="ARBA" id="ARBA00022801"/>
    </source>
</evidence>
<dbReference type="InterPro" id="IPR043579">
    <property type="entry name" value="CUTINASE_2"/>
</dbReference>
<dbReference type="AlphaFoldDB" id="A0A7U2I859"/>
<comment type="similarity">
    <text evidence="2 14">Belongs to the cutinase family.</text>
</comment>
<dbReference type="Gene3D" id="3.40.50.1820">
    <property type="entry name" value="alpha/beta hydrolase"/>
    <property type="match status" value="1"/>
</dbReference>
<sequence>MKFFAASLFASLAVAAPFAAPEPTDAEIEALVARDALVTRQMGSKNELEQGAAGSCPKAILVFARGTTEQGNLGTLGAPLGSALERKYGADQVWVQGVGGPYDATVPGNLMSRGSTPQAIAEMGRLLKMANTKCPDAKVVAGGYSQGAALAAAAVGDQEGAVKEQIVGTVLFGYTKNMQNRGQIPNYPTDRTKIFCATGDMVCTGTLTITAAHLSYGDEAMGEAPQFLISKIGA</sequence>
<dbReference type="PANTHER" id="PTHR48250:SF3">
    <property type="entry name" value="CUTINASE 1-RELATED"/>
    <property type="match status" value="1"/>
</dbReference>
<dbReference type="SUPFAM" id="SSF53474">
    <property type="entry name" value="alpha/beta-Hydrolases"/>
    <property type="match status" value="1"/>
</dbReference>
<organism evidence="16 17">
    <name type="scientific">Phaeosphaeria nodorum (strain SN15 / ATCC MYA-4574 / FGSC 10173)</name>
    <name type="common">Glume blotch fungus</name>
    <name type="synonym">Parastagonospora nodorum</name>
    <dbReference type="NCBI Taxonomy" id="321614"/>
    <lineage>
        <taxon>Eukaryota</taxon>
        <taxon>Fungi</taxon>
        <taxon>Dikarya</taxon>
        <taxon>Ascomycota</taxon>
        <taxon>Pezizomycotina</taxon>
        <taxon>Dothideomycetes</taxon>
        <taxon>Pleosporomycetidae</taxon>
        <taxon>Pleosporales</taxon>
        <taxon>Pleosporineae</taxon>
        <taxon>Phaeosphaeriaceae</taxon>
        <taxon>Parastagonospora</taxon>
    </lineage>
</organism>
<comment type="catalytic activity">
    <reaction evidence="9 14">
        <text>cutin + H2O = cutin monomers.</text>
        <dbReference type="EC" id="3.1.1.74"/>
    </reaction>
</comment>
<evidence type="ECO:0000256" key="6">
    <source>
        <dbReference type="ARBA" id="ARBA00022729"/>
    </source>
</evidence>
<dbReference type="EC" id="3.1.1.74" evidence="3 14"/>
<evidence type="ECO:0000256" key="11">
    <source>
        <dbReference type="ARBA" id="ARBA00074522"/>
    </source>
</evidence>
<evidence type="ECO:0000256" key="14">
    <source>
        <dbReference type="RuleBase" id="RU361263"/>
    </source>
</evidence>
<dbReference type="FunFam" id="3.40.50.1820:FF:000235">
    <property type="entry name" value="Cutinase 1"/>
    <property type="match status" value="1"/>
</dbReference>
<dbReference type="Pfam" id="PF01083">
    <property type="entry name" value="Cutinase"/>
    <property type="match status" value="1"/>
</dbReference>
<dbReference type="InterPro" id="IPR043580">
    <property type="entry name" value="CUTINASE_1"/>
</dbReference>
<evidence type="ECO:0000256" key="15">
    <source>
        <dbReference type="SAM" id="SignalP"/>
    </source>
</evidence>
<evidence type="ECO:0000256" key="12">
    <source>
        <dbReference type="PIRSR" id="PIRSR611150-1"/>
    </source>
</evidence>
<dbReference type="InterPro" id="IPR029058">
    <property type="entry name" value="AB_hydrolase_fold"/>
</dbReference>
<comment type="function">
    <text evidence="10">Catalyzes the hydrolysis of complex carboxylic polyesters found in the cell wall of plants. Degrades cutin, a macromolecule that forms the structure of the plant cuticle. Allows pathogenic fungi to penetrate through the cuticular barrier into the host plant during the initial stage of fungal infection.</text>
</comment>
<keyword evidence="4 14" id="KW-0719">Serine esterase</keyword>
<keyword evidence="17" id="KW-1185">Reference proteome</keyword>
<dbReference type="GO" id="GO:0005576">
    <property type="term" value="C:extracellular region"/>
    <property type="evidence" value="ECO:0007669"/>
    <property type="project" value="UniProtKB-SubCell"/>
</dbReference>
<dbReference type="InterPro" id="IPR000675">
    <property type="entry name" value="Cutinase/axe"/>
</dbReference>